<organism evidence="1">
    <name type="scientific">Candidatus Thiocaldithrix dubininis</name>
    <dbReference type="NCBI Taxonomy" id="3080823"/>
    <lineage>
        <taxon>Bacteria</taxon>
        <taxon>Pseudomonadati</taxon>
        <taxon>Pseudomonadota</taxon>
        <taxon>Gammaproteobacteria</taxon>
        <taxon>Thiotrichales</taxon>
        <taxon>Thiotrichaceae</taxon>
        <taxon>Candidatus Thiocaldithrix</taxon>
    </lineage>
</organism>
<sequence length="190" mass="21678">MSINESQMLTYWLDKHDIIQKVGAGWDVFALANGGQQTLEEQVLGKRLWSFINGSATRLWVDAVLNYARISGKVVEKRYRCDSATEKRFMLMRVIPHSTDLLEVQCNLEQELPQQVRVEFEAKTRRIPSLKVRCSICNRIKINAETWQEADETVLKGELDNTAPVKVIYGVCTDCQTAVKSLRPMSTQQA</sequence>
<evidence type="ECO:0000313" key="1">
    <source>
        <dbReference type="EMBL" id="WGZ89852.1"/>
    </source>
</evidence>
<dbReference type="AlphaFoldDB" id="A0AA95KJ18"/>
<gene>
    <name evidence="1" type="ORF">QJT80_10090</name>
</gene>
<reference evidence="1" key="1">
    <citation type="journal article" date="2023" name="Int. J. Mol. Sci.">
        <title>Metagenomics Revealed a New Genus 'Candidatus Thiocaldithrix dubininis' gen. nov., sp. nov. and a New Species 'Candidatus Thiothrix putei' sp. nov. in the Family Thiotrichaceae, Some Members of Which Have Traits of Both Na+- and H+-Motive Energetics.</title>
        <authorList>
            <person name="Ravin N.V."/>
            <person name="Muntyan M.S."/>
            <person name="Smolyakov D.D."/>
            <person name="Rudenko T.S."/>
            <person name="Beletsky A.V."/>
            <person name="Mardanov A.V."/>
            <person name="Grabovich M.Y."/>
        </authorList>
    </citation>
    <scope>NUCLEOTIDE SEQUENCE</scope>
    <source>
        <strain evidence="1">GKL-01</strain>
    </source>
</reference>
<reference evidence="1" key="2">
    <citation type="submission" date="2023-04" db="EMBL/GenBank/DDBJ databases">
        <authorList>
            <person name="Beletskiy A.V."/>
            <person name="Mardanov A.V."/>
            <person name="Ravin N.V."/>
        </authorList>
    </citation>
    <scope>NUCLEOTIDE SEQUENCE</scope>
    <source>
        <strain evidence="1">GKL-01</strain>
    </source>
</reference>
<name>A0AA95KJ18_9GAMM</name>
<dbReference type="EMBL" id="CP124755">
    <property type="protein sequence ID" value="WGZ89852.1"/>
    <property type="molecule type" value="Genomic_DNA"/>
</dbReference>
<accession>A0AA95KJ18</accession>
<dbReference type="KEGG" id="tdu:QJT80_10090"/>
<dbReference type="Proteomes" id="UP001300672">
    <property type="component" value="Chromosome"/>
</dbReference>
<protein>
    <submittedName>
        <fullName evidence="1">Uncharacterized protein</fullName>
    </submittedName>
</protein>
<proteinExistence type="predicted"/>